<dbReference type="Gene3D" id="2.120.10.70">
    <property type="entry name" value="Fucose-specific lectin"/>
    <property type="match status" value="2"/>
</dbReference>
<sequence length="385" mass="42262">MIASTVAAIGAVASTNPSIVASSWGDQRLDVFGVAPNHSIWHKFHTAQAFQPYGFENFLGKVASTPTVVSWAENRLDYFVVGTNGSAYHRFWNWQGSVENSSWVPWPYHEVLLGQNEPGKFVGALGATSWGPGRLDIVGLVGNGSYLHLYFDGENWVGWEDFGGNFSSPPSVVAWTGSQRFDIFGTTVDGDILHKFWDGTSYSEWEKFAGPFIGTPVATSWGASNLDLWAVHEGGTLFHAYWRGSHYGTEDLGGNFSTTPQVAHWSPGRIDIVGQYANETQYRYKFYEPNSNTWNGWYEKGGDFVTQPALASWGPDQLNMLGVDSTGTLKWQMWVGGQWQPAFDGYYDLGNTSDPFDTGKAASDAVVGSEGSGEQVVFGGYKEAL</sequence>
<protein>
    <recommendedName>
        <fullName evidence="1">PLL-like beta propeller domain-containing protein</fullName>
    </recommendedName>
</protein>
<feature type="domain" description="PLL-like beta propeller" evidence="1">
    <location>
        <begin position="19"/>
        <end position="106"/>
    </location>
</feature>
<dbReference type="SUPFAM" id="SSF89372">
    <property type="entry name" value="Fucose-specific lectin"/>
    <property type="match status" value="2"/>
</dbReference>
<gene>
    <name evidence="2" type="ORF">LTR97_003821</name>
</gene>
<accession>A0AAN8A3W1</accession>
<proteinExistence type="predicted"/>
<dbReference type="EMBL" id="JAVRQU010000005">
    <property type="protein sequence ID" value="KAK5702875.1"/>
    <property type="molecule type" value="Genomic_DNA"/>
</dbReference>
<organism evidence="2 3">
    <name type="scientific">Elasticomyces elasticus</name>
    <dbReference type="NCBI Taxonomy" id="574655"/>
    <lineage>
        <taxon>Eukaryota</taxon>
        <taxon>Fungi</taxon>
        <taxon>Dikarya</taxon>
        <taxon>Ascomycota</taxon>
        <taxon>Pezizomycotina</taxon>
        <taxon>Dothideomycetes</taxon>
        <taxon>Dothideomycetidae</taxon>
        <taxon>Mycosphaerellales</taxon>
        <taxon>Teratosphaeriaceae</taxon>
        <taxon>Elasticomyces</taxon>
    </lineage>
</organism>
<reference evidence="2" key="1">
    <citation type="submission" date="2023-08" db="EMBL/GenBank/DDBJ databases">
        <title>Black Yeasts Isolated from many extreme environments.</title>
        <authorList>
            <person name="Coleine C."/>
            <person name="Stajich J.E."/>
            <person name="Selbmann L."/>
        </authorList>
    </citation>
    <scope>NUCLEOTIDE SEQUENCE</scope>
    <source>
        <strain evidence="2">CCFEE 5810</strain>
    </source>
</reference>
<dbReference type="Pfam" id="PF26607">
    <property type="entry name" value="DUF8189"/>
    <property type="match status" value="2"/>
</dbReference>
<feature type="domain" description="PLL-like beta propeller" evidence="1">
    <location>
        <begin position="133"/>
        <end position="332"/>
    </location>
</feature>
<dbReference type="Proteomes" id="UP001310594">
    <property type="component" value="Unassembled WGS sequence"/>
</dbReference>
<evidence type="ECO:0000313" key="3">
    <source>
        <dbReference type="Proteomes" id="UP001310594"/>
    </source>
</evidence>
<comment type="caution">
    <text evidence="2">The sequence shown here is derived from an EMBL/GenBank/DDBJ whole genome shotgun (WGS) entry which is preliminary data.</text>
</comment>
<dbReference type="AlphaFoldDB" id="A0AAN8A3W1"/>
<name>A0AAN8A3W1_9PEZI</name>
<dbReference type="CDD" id="cd22954">
    <property type="entry name" value="PLL_lectin"/>
    <property type="match status" value="1"/>
</dbReference>
<evidence type="ECO:0000259" key="1">
    <source>
        <dbReference type="Pfam" id="PF26607"/>
    </source>
</evidence>
<dbReference type="InterPro" id="IPR058502">
    <property type="entry name" value="PLL-like_beta-prop"/>
</dbReference>
<evidence type="ECO:0000313" key="2">
    <source>
        <dbReference type="EMBL" id="KAK5702875.1"/>
    </source>
</evidence>